<gene>
    <name evidence="1" type="ORF">P9271_23435</name>
</gene>
<evidence type="ECO:0000313" key="1">
    <source>
        <dbReference type="EMBL" id="MED4404226.1"/>
    </source>
</evidence>
<name>A0ABU6P4F5_9BACI</name>
<keyword evidence="2" id="KW-1185">Reference proteome</keyword>
<dbReference type="Proteomes" id="UP001342826">
    <property type="component" value="Unassembled WGS sequence"/>
</dbReference>
<accession>A0ABU6P4F5</accession>
<reference evidence="1 2" key="1">
    <citation type="submission" date="2023-03" db="EMBL/GenBank/DDBJ databases">
        <title>Bacillus Genome Sequencing.</title>
        <authorList>
            <person name="Dunlap C."/>
        </authorList>
    </citation>
    <scope>NUCLEOTIDE SEQUENCE [LARGE SCALE GENOMIC DNA]</scope>
    <source>
        <strain evidence="1 2">NRS-1717</strain>
    </source>
</reference>
<dbReference type="GeneID" id="301140997"/>
<dbReference type="RefSeq" id="WP_066228975.1">
    <property type="nucleotide sequence ID" value="NZ_JARTFS010000030.1"/>
</dbReference>
<organism evidence="1 2">
    <name type="scientific">Metabacillus fastidiosus</name>
    <dbReference type="NCBI Taxonomy" id="1458"/>
    <lineage>
        <taxon>Bacteria</taxon>
        <taxon>Bacillati</taxon>
        <taxon>Bacillota</taxon>
        <taxon>Bacilli</taxon>
        <taxon>Bacillales</taxon>
        <taxon>Bacillaceae</taxon>
        <taxon>Metabacillus</taxon>
    </lineage>
</organism>
<proteinExistence type="predicted"/>
<dbReference type="EMBL" id="JARTFS010000030">
    <property type="protein sequence ID" value="MED4404226.1"/>
    <property type="molecule type" value="Genomic_DNA"/>
</dbReference>
<evidence type="ECO:0000313" key="2">
    <source>
        <dbReference type="Proteomes" id="UP001342826"/>
    </source>
</evidence>
<protein>
    <submittedName>
        <fullName evidence="1">Uncharacterized protein</fullName>
    </submittedName>
</protein>
<sequence>MKKYVVQARLNDADMKKFEEIRSLILFERIQGRNLVTPHVYSTGKSKEVTDADIIRFLINEYQFKD</sequence>
<comment type="caution">
    <text evidence="1">The sequence shown here is derived from an EMBL/GenBank/DDBJ whole genome shotgun (WGS) entry which is preliminary data.</text>
</comment>